<accession>S3C7X3</accession>
<dbReference type="eggNOG" id="ENOG502S04M">
    <property type="taxonomic scope" value="Eukaryota"/>
</dbReference>
<dbReference type="PANTHER" id="PTHR13132:SF29">
    <property type="entry name" value="ALPHA-(1,6)-FUCOSYLTRANSFERASE"/>
    <property type="match status" value="1"/>
</dbReference>
<name>S3C7X3_OPHP1</name>
<evidence type="ECO:0000313" key="4">
    <source>
        <dbReference type="Proteomes" id="UP000016923"/>
    </source>
</evidence>
<keyword evidence="4" id="KW-1185">Reference proteome</keyword>
<dbReference type="Proteomes" id="UP000016923">
    <property type="component" value="Unassembled WGS sequence"/>
</dbReference>
<dbReference type="OrthoDB" id="2392789at2759"/>
<dbReference type="VEuPathDB" id="FungiDB:F503_04519"/>
<organism evidence="3 4">
    <name type="scientific">Ophiostoma piceae (strain UAMH 11346)</name>
    <name type="common">Sap stain fungus</name>
    <dbReference type="NCBI Taxonomy" id="1262450"/>
    <lineage>
        <taxon>Eukaryota</taxon>
        <taxon>Fungi</taxon>
        <taxon>Dikarya</taxon>
        <taxon>Ascomycota</taxon>
        <taxon>Pezizomycotina</taxon>
        <taxon>Sordariomycetes</taxon>
        <taxon>Sordariomycetidae</taxon>
        <taxon>Ophiostomatales</taxon>
        <taxon>Ophiostomataceae</taxon>
        <taxon>Ophiostoma</taxon>
    </lineage>
</organism>
<dbReference type="PANTHER" id="PTHR13132">
    <property type="entry name" value="ALPHA- 1,6 -FUCOSYLTRANSFERASE"/>
    <property type="match status" value="1"/>
</dbReference>
<dbReference type="GO" id="GO:0006487">
    <property type="term" value="P:protein N-linked glycosylation"/>
    <property type="evidence" value="ECO:0007669"/>
    <property type="project" value="TreeGrafter"/>
</dbReference>
<evidence type="ECO:0000313" key="3">
    <source>
        <dbReference type="EMBL" id="EPE08932.1"/>
    </source>
</evidence>
<dbReference type="HOGENOM" id="CLU_035511_0_0_1"/>
<dbReference type="AlphaFoldDB" id="S3C7X3"/>
<proteinExistence type="predicted"/>
<keyword evidence="2" id="KW-0812">Transmembrane</keyword>
<protein>
    <submittedName>
        <fullName evidence="3">Uncharacterized protein</fullName>
    </submittedName>
</protein>
<feature type="region of interest" description="Disordered" evidence="1">
    <location>
        <begin position="1"/>
        <end position="23"/>
    </location>
</feature>
<sequence length="698" mass="75917">MPPPLDLSRTVPHKMNPAPQRMNLRRAASYSHEKAPMSSTSSRFSFNHLIYASPPPSPGLPQLIPPKRRSSFKTPRPSRILRAVIYFAGAVSAVYLLIIAIWGDGITTSTSSGGRGSATRGGLYAWPTELKKDGATYDMAVNSRLPNHPTPVIARDRHGKPKWTVFVPPNHKFPLALDEYTDICAKCVAVANKVDELKSSKKGISASISSLPGLGGKKLRGPKTAAERFRSTDTNFIDVHEAEVAEFLPGSVSIGTLLSQQANDGDIVGETQSSLLGKPVCGRSLTFVLASTDAGIGRTLMLLWMAYAQAQNEGRGFFVDDSRWAYGKYADIFAPPPMPDCRPPLRHEMLPCPRQSRHLVVTMETASFFFGFGDARQAGDDSDPPKHQESAAVSLLSEIGLLSGSEQSAAHMFDLARQGYKALFRLNADDAKHVVSRAGHLRGQTTIKRKRDTSVAASALANDKDRGTIVGLHIRRGDRHPVEFQYRDSYVPLNIYADRATEEIISAEKHKQKQSKKSMAEAGSHASASLMVVASDDPTVYESFEFANAARAQEHIRLASKYADDASAKQESNPGAFRKFVDETFGWEGGFFSAMFWNLGRSQPSSPDEAALSSVSASAAAAADAPSPDTVRIRSLVARAYMMDLAVLAEVSDSIVCAVSATGCRLLAVMMGWEAAMEQGRWINIDGADEYGWWAVDF</sequence>
<dbReference type="GO" id="GO:0046921">
    <property type="term" value="F:alpha-(1-&gt;6)-fucosyltransferase activity"/>
    <property type="evidence" value="ECO:0007669"/>
    <property type="project" value="TreeGrafter"/>
</dbReference>
<dbReference type="OMA" id="HEMLPCP"/>
<evidence type="ECO:0000256" key="1">
    <source>
        <dbReference type="SAM" id="MobiDB-lite"/>
    </source>
</evidence>
<keyword evidence="2" id="KW-1133">Transmembrane helix</keyword>
<feature type="transmembrane region" description="Helical" evidence="2">
    <location>
        <begin position="83"/>
        <end position="102"/>
    </location>
</feature>
<reference evidence="3 4" key="1">
    <citation type="journal article" date="2013" name="BMC Genomics">
        <title>The genome and transcriptome of the pine saprophyte Ophiostoma piceae, and a comparison with the bark beetle-associated pine pathogen Grosmannia clavigera.</title>
        <authorList>
            <person name="Haridas S."/>
            <person name="Wang Y."/>
            <person name="Lim L."/>
            <person name="Massoumi Alamouti S."/>
            <person name="Jackman S."/>
            <person name="Docking R."/>
            <person name="Robertson G."/>
            <person name="Birol I."/>
            <person name="Bohlmann J."/>
            <person name="Breuil C."/>
        </authorList>
    </citation>
    <scope>NUCLEOTIDE SEQUENCE [LARGE SCALE GENOMIC DNA]</scope>
    <source>
        <strain evidence="3 4">UAMH 11346</strain>
    </source>
</reference>
<dbReference type="EMBL" id="KE148148">
    <property type="protein sequence ID" value="EPE08932.1"/>
    <property type="molecule type" value="Genomic_DNA"/>
</dbReference>
<keyword evidence="2" id="KW-0472">Membrane</keyword>
<gene>
    <name evidence="3" type="ORF">F503_04519</name>
</gene>
<evidence type="ECO:0000256" key="2">
    <source>
        <dbReference type="SAM" id="Phobius"/>
    </source>
</evidence>